<feature type="compositionally biased region" description="Basic and acidic residues" evidence="3">
    <location>
        <begin position="1"/>
        <end position="12"/>
    </location>
</feature>
<keyword evidence="6" id="KW-1185">Reference proteome</keyword>
<dbReference type="AlphaFoldDB" id="A0A1G6YQ39"/>
<organism evidence="5 6">
    <name type="scientific">Rhodospira trueperi</name>
    <dbReference type="NCBI Taxonomy" id="69960"/>
    <lineage>
        <taxon>Bacteria</taxon>
        <taxon>Pseudomonadati</taxon>
        <taxon>Pseudomonadota</taxon>
        <taxon>Alphaproteobacteria</taxon>
        <taxon>Rhodospirillales</taxon>
        <taxon>Rhodospirillaceae</taxon>
        <taxon>Rhodospira</taxon>
    </lineage>
</organism>
<dbReference type="SUPFAM" id="SSF53756">
    <property type="entry name" value="UDP-Glycosyltransferase/glycogen phosphorylase"/>
    <property type="match status" value="1"/>
</dbReference>
<evidence type="ECO:0000256" key="3">
    <source>
        <dbReference type="SAM" id="MobiDB-lite"/>
    </source>
</evidence>
<dbReference type="Proteomes" id="UP000199412">
    <property type="component" value="Unassembled WGS sequence"/>
</dbReference>
<dbReference type="Pfam" id="PF00534">
    <property type="entry name" value="Glycos_transf_1"/>
    <property type="match status" value="1"/>
</dbReference>
<evidence type="ECO:0000313" key="6">
    <source>
        <dbReference type="Proteomes" id="UP000199412"/>
    </source>
</evidence>
<accession>A0A1G6YQ39</accession>
<reference evidence="5 6" key="1">
    <citation type="submission" date="2016-10" db="EMBL/GenBank/DDBJ databases">
        <authorList>
            <person name="de Groot N.N."/>
        </authorList>
    </citation>
    <scope>NUCLEOTIDE SEQUENCE [LARGE SCALE GENOMIC DNA]</scope>
    <source>
        <strain evidence="5 6">ATCC 700224</strain>
    </source>
</reference>
<dbReference type="RefSeq" id="WP_092782418.1">
    <property type="nucleotide sequence ID" value="NZ_FNAP01000002.1"/>
</dbReference>
<keyword evidence="2 5" id="KW-0808">Transferase</keyword>
<dbReference type="EMBL" id="FNAP01000002">
    <property type="protein sequence ID" value="SDD92431.1"/>
    <property type="molecule type" value="Genomic_DNA"/>
</dbReference>
<keyword evidence="1" id="KW-0328">Glycosyltransferase</keyword>
<feature type="region of interest" description="Disordered" evidence="3">
    <location>
        <begin position="1"/>
        <end position="56"/>
    </location>
</feature>
<feature type="domain" description="Glycosyl transferase family 1" evidence="4">
    <location>
        <begin position="258"/>
        <end position="397"/>
    </location>
</feature>
<dbReference type="PANTHER" id="PTHR12526">
    <property type="entry name" value="GLYCOSYLTRANSFERASE"/>
    <property type="match status" value="1"/>
</dbReference>
<evidence type="ECO:0000313" key="5">
    <source>
        <dbReference type="EMBL" id="SDD92431.1"/>
    </source>
</evidence>
<evidence type="ECO:0000259" key="4">
    <source>
        <dbReference type="Pfam" id="PF00534"/>
    </source>
</evidence>
<dbReference type="GO" id="GO:0016757">
    <property type="term" value="F:glycosyltransferase activity"/>
    <property type="evidence" value="ECO:0007669"/>
    <property type="project" value="UniProtKB-KW"/>
</dbReference>
<sequence length="438" mass="47414">MRPADEKGDLFEGRPAQPRRRGEAAEPRAPEGGCGEKTKDSTLPGRCRDAEPEDSILSSASPNTILFVANALDNFVHHRRNVVEAAAGAGFRPVVFAVGSDRETDTTGFEYRPIRLERHRFALGRDAGLFLTVLRFLLTEKPAAVHFINIKPYLYGGLAVRVARLFGWRGRTVVTVPGLGRLYDRAADGSRAAAFRRAVVEVFLRIGMKTARVSFETAHDRDVWLSRRLITGDQAFVTKGAGVDLGRFHGGLRADPADRLSVLFAGRLLRSKGLDVVLRAGALLAGRSDIELLVAGFVERDDPDGVSVEEIEAAETVTFLGPVRDMPDLLARCGVVVLPSRYNEGVPRILIEAAACGCVPVATRFAGSEALIAEGETGFFLGEGSVEAQAARLADVSLELRRDDARRLAMGRRAAAFVRDNGFGARDVAAVFLAEYTA</sequence>
<dbReference type="InterPro" id="IPR001296">
    <property type="entry name" value="Glyco_trans_1"/>
</dbReference>
<name>A0A1G6YQ39_9PROT</name>
<dbReference type="STRING" id="69960.SAMN05421720_10288"/>
<protein>
    <submittedName>
        <fullName evidence="5">Glycosyltransferase involved in cell wall bisynthesis</fullName>
    </submittedName>
</protein>
<proteinExistence type="predicted"/>
<gene>
    <name evidence="5" type="ORF">SAMN05421720_10288</name>
</gene>
<evidence type="ECO:0000256" key="1">
    <source>
        <dbReference type="ARBA" id="ARBA00022676"/>
    </source>
</evidence>
<dbReference type="PANTHER" id="PTHR12526:SF510">
    <property type="entry name" value="D-INOSITOL 3-PHOSPHATE GLYCOSYLTRANSFERASE"/>
    <property type="match status" value="1"/>
</dbReference>
<evidence type="ECO:0000256" key="2">
    <source>
        <dbReference type="ARBA" id="ARBA00022679"/>
    </source>
</evidence>
<dbReference type="Gene3D" id="3.40.50.2000">
    <property type="entry name" value="Glycogen Phosphorylase B"/>
    <property type="match status" value="2"/>
</dbReference>
<dbReference type="OrthoDB" id="9790710at2"/>
<feature type="compositionally biased region" description="Basic and acidic residues" evidence="3">
    <location>
        <begin position="20"/>
        <end position="50"/>
    </location>
</feature>